<comment type="caution">
    <text evidence="10">The sequence shown here is derived from an EMBL/GenBank/DDBJ whole genome shotgun (WGS) entry which is preliminary data.</text>
</comment>
<evidence type="ECO:0000256" key="2">
    <source>
        <dbReference type="ARBA" id="ARBA00012438"/>
    </source>
</evidence>
<dbReference type="SUPFAM" id="SSF47384">
    <property type="entry name" value="Homodimeric domain of signal transducing histidine kinase"/>
    <property type="match status" value="1"/>
</dbReference>
<dbReference type="GO" id="GO:0000155">
    <property type="term" value="F:phosphorelay sensor kinase activity"/>
    <property type="evidence" value="ECO:0007669"/>
    <property type="project" value="InterPro"/>
</dbReference>
<dbReference type="SUPFAM" id="SSF55785">
    <property type="entry name" value="PYP-like sensor domain (PAS domain)"/>
    <property type="match status" value="4"/>
</dbReference>
<feature type="coiled-coil region" evidence="7">
    <location>
        <begin position="732"/>
        <end position="766"/>
    </location>
</feature>
<dbReference type="InterPro" id="IPR036890">
    <property type="entry name" value="HATPase_C_sf"/>
</dbReference>
<accession>A0A7K1TLQ3</accession>
<comment type="catalytic activity">
    <reaction evidence="1">
        <text>ATP + protein L-histidine = ADP + protein N-phospho-L-histidine.</text>
        <dbReference type="EC" id="2.7.13.3"/>
    </reaction>
</comment>
<dbReference type="InterPro" id="IPR035965">
    <property type="entry name" value="PAS-like_dom_sf"/>
</dbReference>
<feature type="domain" description="Histidine kinase" evidence="8">
    <location>
        <begin position="787"/>
        <end position="1002"/>
    </location>
</feature>
<dbReference type="PANTHER" id="PTHR42878">
    <property type="entry name" value="TWO-COMPONENT HISTIDINE KINASE"/>
    <property type="match status" value="1"/>
</dbReference>
<keyword evidence="4" id="KW-0808">Transferase</keyword>
<dbReference type="GO" id="GO:0030295">
    <property type="term" value="F:protein kinase activator activity"/>
    <property type="evidence" value="ECO:0007669"/>
    <property type="project" value="TreeGrafter"/>
</dbReference>
<dbReference type="SMART" id="SM00388">
    <property type="entry name" value="HisKA"/>
    <property type="match status" value="1"/>
</dbReference>
<dbReference type="EC" id="2.7.13.3" evidence="2"/>
<dbReference type="SUPFAM" id="SSF55874">
    <property type="entry name" value="ATPase domain of HSP90 chaperone/DNA topoisomerase II/histidine kinase"/>
    <property type="match status" value="1"/>
</dbReference>
<dbReference type="Gene3D" id="3.30.450.20">
    <property type="entry name" value="PAS domain"/>
    <property type="match status" value="4"/>
</dbReference>
<dbReference type="Pfam" id="PF02518">
    <property type="entry name" value="HATPase_c"/>
    <property type="match status" value="1"/>
</dbReference>
<name>A0A7K1TLQ3_9BACT</name>
<proteinExistence type="predicted"/>
<dbReference type="Proteomes" id="UP000441336">
    <property type="component" value="Unassembled WGS sequence"/>
</dbReference>
<dbReference type="InterPro" id="IPR004358">
    <property type="entry name" value="Sig_transdc_His_kin-like_C"/>
</dbReference>
<dbReference type="Gene3D" id="1.10.287.130">
    <property type="match status" value="1"/>
</dbReference>
<evidence type="ECO:0000313" key="11">
    <source>
        <dbReference type="Proteomes" id="UP000441336"/>
    </source>
</evidence>
<dbReference type="RefSeq" id="WP_157570059.1">
    <property type="nucleotide sequence ID" value="NZ_WQKZ01000013.1"/>
</dbReference>
<reference evidence="10 11" key="1">
    <citation type="submission" date="2019-12" db="EMBL/GenBank/DDBJ databases">
        <title>Hymenobacter sp. HMF4947 Genome sequencing and assembly.</title>
        <authorList>
            <person name="Kang H."/>
            <person name="Cha I."/>
            <person name="Kim H."/>
            <person name="Joh K."/>
        </authorList>
    </citation>
    <scope>NUCLEOTIDE SEQUENCE [LARGE SCALE GENOMIC DNA]</scope>
    <source>
        <strain evidence="10 11">HMF4947</strain>
    </source>
</reference>
<dbReference type="EMBL" id="WQKZ01000013">
    <property type="protein sequence ID" value="MVN79286.1"/>
    <property type="molecule type" value="Genomic_DNA"/>
</dbReference>
<evidence type="ECO:0000256" key="1">
    <source>
        <dbReference type="ARBA" id="ARBA00000085"/>
    </source>
</evidence>
<dbReference type="PANTHER" id="PTHR42878:SF15">
    <property type="entry name" value="BACTERIOPHYTOCHROME"/>
    <property type="match status" value="1"/>
</dbReference>
<dbReference type="AlphaFoldDB" id="A0A7K1TLQ3"/>
<dbReference type="SMART" id="SM00091">
    <property type="entry name" value="PAS"/>
    <property type="match status" value="3"/>
</dbReference>
<feature type="coiled-coil region" evidence="7">
    <location>
        <begin position="282"/>
        <end position="316"/>
    </location>
</feature>
<evidence type="ECO:0000256" key="7">
    <source>
        <dbReference type="SAM" id="Coils"/>
    </source>
</evidence>
<evidence type="ECO:0000259" key="9">
    <source>
        <dbReference type="PROSITE" id="PS50113"/>
    </source>
</evidence>
<keyword evidence="11" id="KW-1185">Reference proteome</keyword>
<dbReference type="InterPro" id="IPR003594">
    <property type="entry name" value="HATPase_dom"/>
</dbReference>
<sequence>MAASLVSLPAGLPADPALLATLLDLLPMGVIYYTPVVDVTGTLTDLALAYLNPAAQRLTRLPAQPDTTYRQQFPATDASGAWDFHQRSWRGPAPQQFRFQYAADGFDSYFRVTAQRLGEGLLVVFADTGDERRRHVEEALLASQAREQAARAEAEAQQAELRAVLEQAPVAISLLQGPAHVIEFANTRMAQMWGRSLPQVVGRPHFTALPDLGGQGFEAVLDTVFRTGEPYYLQEQVVTIHRAEQPYQGYFNIAYQPSYNGQGQRTGVITSAIEVTEQVVARRQLEQLNGALEARVQERTQQLVAQQAELQRILEQAPVAIAVFRGPQHVIEQANELQLAIWDKTREQALGKGLFELLPEVAGQGFEQILRGVMATGQPYVGIDAPASFTRHGVREEIFVSFVHQPLREADGRISGVIAVITDTTEQVRARRHVEQLNAELEARVQERTQQLAAAQAATERERALLQALIAQAPVAIALFQGEDLCVASANAVITALWGYAPAQVVGRPLLEGVPELQGQGFDDLLRQVLRTQVPVTGKEVPAVLLRDGQPHTSYYDFVYQPLYDAQDQLVGVLNVSVEVTDQVLARQQVEHLNAELEARVQARTRELAEQQQLLHRILGQVPAALATLSGPAHHFSFFNDFYQELSGHRATLGVSVTQAFPEAVEQGFVALLDQVYRTGELVVGTDTPVQLYDNSLGQPRQYYIDFVYQPLFDERQQVVGILAFILEVTDRVVARQQVEVGQEQVQALNEELAAINAKLTVTNEELYESNRQLTRTNTDLDTFVYAASHDLKAPIANIEGLLSALREYLPSEAQEPMVPRLVGMMEGAITRFQQTVGHLTDIAHLSDELGPPPETVHLAALLDDVRLDLLPLLESTCAELVLDVAESPAVRFSTKSLRSVLFNLLSNAVKYRAPDRTPVVHVRAHGTATHLVLAVQDNGLGLDAAQQARLFGMFRRLHTHVEGSGVGLYLIKRTIENAGGTIAVQSALGVGSTFTVTLPRA</sequence>
<dbReference type="CDD" id="cd00082">
    <property type="entry name" value="HisKA"/>
    <property type="match status" value="1"/>
</dbReference>
<dbReference type="InterPro" id="IPR000014">
    <property type="entry name" value="PAS"/>
</dbReference>
<protein>
    <recommendedName>
        <fullName evidence="2">histidine kinase</fullName>
        <ecNumber evidence="2">2.7.13.3</ecNumber>
    </recommendedName>
</protein>
<dbReference type="PRINTS" id="PR00344">
    <property type="entry name" value="BCTRLSENSOR"/>
</dbReference>
<dbReference type="InterPro" id="IPR005467">
    <property type="entry name" value="His_kinase_dom"/>
</dbReference>
<evidence type="ECO:0000259" key="8">
    <source>
        <dbReference type="PROSITE" id="PS50109"/>
    </source>
</evidence>
<evidence type="ECO:0000256" key="4">
    <source>
        <dbReference type="ARBA" id="ARBA00022679"/>
    </source>
</evidence>
<keyword evidence="6" id="KW-0472">Membrane</keyword>
<evidence type="ECO:0000256" key="5">
    <source>
        <dbReference type="ARBA" id="ARBA00022777"/>
    </source>
</evidence>
<dbReference type="SMART" id="SM00387">
    <property type="entry name" value="HATPase_c"/>
    <property type="match status" value="1"/>
</dbReference>
<feature type="coiled-coil region" evidence="7">
    <location>
        <begin position="587"/>
        <end position="614"/>
    </location>
</feature>
<dbReference type="Gene3D" id="3.30.565.10">
    <property type="entry name" value="Histidine kinase-like ATPase, C-terminal domain"/>
    <property type="match status" value="1"/>
</dbReference>
<dbReference type="InterPro" id="IPR013656">
    <property type="entry name" value="PAS_4"/>
</dbReference>
<dbReference type="PROSITE" id="PS50109">
    <property type="entry name" value="HIS_KIN"/>
    <property type="match status" value="1"/>
</dbReference>
<keyword evidence="5" id="KW-0418">Kinase</keyword>
<gene>
    <name evidence="10" type="ORF">GO988_23380</name>
</gene>
<dbReference type="Pfam" id="PF08448">
    <property type="entry name" value="PAS_4"/>
    <property type="match status" value="4"/>
</dbReference>
<dbReference type="InterPro" id="IPR036097">
    <property type="entry name" value="HisK_dim/P_sf"/>
</dbReference>
<evidence type="ECO:0000256" key="6">
    <source>
        <dbReference type="ARBA" id="ARBA00023136"/>
    </source>
</evidence>
<evidence type="ECO:0000256" key="3">
    <source>
        <dbReference type="ARBA" id="ARBA00022553"/>
    </source>
</evidence>
<dbReference type="PROSITE" id="PS50113">
    <property type="entry name" value="PAC"/>
    <property type="match status" value="1"/>
</dbReference>
<keyword evidence="3" id="KW-0597">Phosphoprotein</keyword>
<dbReference type="GO" id="GO:0016020">
    <property type="term" value="C:membrane"/>
    <property type="evidence" value="ECO:0007669"/>
    <property type="project" value="UniProtKB-SubCell"/>
</dbReference>
<dbReference type="InterPro" id="IPR050351">
    <property type="entry name" value="BphY/WalK/GraS-like"/>
</dbReference>
<dbReference type="InterPro" id="IPR000700">
    <property type="entry name" value="PAS-assoc_C"/>
</dbReference>
<dbReference type="InterPro" id="IPR003661">
    <property type="entry name" value="HisK_dim/P_dom"/>
</dbReference>
<feature type="coiled-coil region" evidence="7">
    <location>
        <begin position="431"/>
        <end position="458"/>
    </location>
</feature>
<keyword evidence="7" id="KW-0175">Coiled coil</keyword>
<dbReference type="GO" id="GO:0007234">
    <property type="term" value="P:osmosensory signaling via phosphorelay pathway"/>
    <property type="evidence" value="ECO:0007669"/>
    <property type="project" value="TreeGrafter"/>
</dbReference>
<feature type="domain" description="PAC" evidence="9">
    <location>
        <begin position="537"/>
        <end position="592"/>
    </location>
</feature>
<dbReference type="GO" id="GO:0000156">
    <property type="term" value="F:phosphorelay response regulator activity"/>
    <property type="evidence" value="ECO:0007669"/>
    <property type="project" value="TreeGrafter"/>
</dbReference>
<organism evidence="10 11">
    <name type="scientific">Hymenobacter ginkgonis</name>
    <dbReference type="NCBI Taxonomy" id="2682976"/>
    <lineage>
        <taxon>Bacteria</taxon>
        <taxon>Pseudomonadati</taxon>
        <taxon>Bacteroidota</taxon>
        <taxon>Cytophagia</taxon>
        <taxon>Cytophagales</taxon>
        <taxon>Hymenobacteraceae</taxon>
        <taxon>Hymenobacter</taxon>
    </lineage>
</organism>
<evidence type="ECO:0000313" key="10">
    <source>
        <dbReference type="EMBL" id="MVN79286.1"/>
    </source>
</evidence>